<keyword evidence="10" id="KW-1185">Reference proteome</keyword>
<dbReference type="InterPro" id="IPR001107">
    <property type="entry name" value="Band_7"/>
</dbReference>
<dbReference type="InterPro" id="IPR001972">
    <property type="entry name" value="Stomatin_HflK_fam"/>
</dbReference>
<dbReference type="Proteomes" id="UP000321638">
    <property type="component" value="Unassembled WGS sequence"/>
</dbReference>
<dbReference type="EMBL" id="VDUZ01000011">
    <property type="protein sequence ID" value="TXL76311.1"/>
    <property type="molecule type" value="Genomic_DNA"/>
</dbReference>
<comment type="similarity">
    <text evidence="2">Belongs to the band 7/mec-2 family.</text>
</comment>
<feature type="compositionally biased region" description="Pro residues" evidence="7">
    <location>
        <begin position="323"/>
        <end position="334"/>
    </location>
</feature>
<dbReference type="InterPro" id="IPR050710">
    <property type="entry name" value="Band7/mec-2_domain"/>
</dbReference>
<feature type="region of interest" description="Disordered" evidence="7">
    <location>
        <begin position="312"/>
        <end position="340"/>
    </location>
</feature>
<protein>
    <recommendedName>
        <fullName evidence="3">Protein QmcA</fullName>
    </recommendedName>
</protein>
<feature type="domain" description="Band 7" evidence="8">
    <location>
        <begin position="25"/>
        <end position="183"/>
    </location>
</feature>
<sequence>MTAGGVVLLVFAVLAVVVAIVLLFQGVRTVPQGWEWTIEKFGQYTRVLRPGLNFMFPIVERVGAKINMQESVLDIPQQQVITKDNAIVSVDAVAFYQVIDARAAAYEVRNLVQAITNLALTNIRNVMGSLALDDVLSKRNEINDRLLSVIDHATNAWGIKVLRVELKDIIPPQDMVQAMARQMKAERDKRAQILEAEGVREAQIKRAEGEKQAAILSAEGRREAAFRDAEGRERAAEAEAKATQVVTAAIGSGGAQAINYFLGQKYVEALHAMGSSSNSKVFFLPIEATGIMGTLGGLAELTKESQLRGAAASAVTAATALPPSAPPGGAPAPSGPWNRG</sequence>
<dbReference type="AlphaFoldDB" id="A0A5C8PNP1"/>
<feature type="compositionally biased region" description="Low complexity" evidence="7">
    <location>
        <begin position="312"/>
        <end position="322"/>
    </location>
</feature>
<evidence type="ECO:0000313" key="10">
    <source>
        <dbReference type="Proteomes" id="UP000321638"/>
    </source>
</evidence>
<dbReference type="PRINTS" id="PR00721">
    <property type="entry name" value="STOMATIN"/>
</dbReference>
<evidence type="ECO:0000256" key="5">
    <source>
        <dbReference type="ARBA" id="ARBA00022989"/>
    </source>
</evidence>
<keyword evidence="6" id="KW-0472">Membrane</keyword>
<dbReference type="FunFam" id="3.30.479.30:FF:000004">
    <property type="entry name" value="Putative membrane protease family, stomatin"/>
    <property type="match status" value="1"/>
</dbReference>
<keyword evidence="5" id="KW-1133">Transmembrane helix</keyword>
<evidence type="ECO:0000256" key="1">
    <source>
        <dbReference type="ARBA" id="ARBA00004167"/>
    </source>
</evidence>
<comment type="subcellular location">
    <subcellularLocation>
        <location evidence="1">Membrane</location>
        <topology evidence="1">Single-pass membrane protein</topology>
    </subcellularLocation>
</comment>
<evidence type="ECO:0000259" key="8">
    <source>
        <dbReference type="SMART" id="SM00244"/>
    </source>
</evidence>
<dbReference type="Pfam" id="PF01145">
    <property type="entry name" value="Band_7"/>
    <property type="match status" value="1"/>
</dbReference>
<evidence type="ECO:0000256" key="2">
    <source>
        <dbReference type="ARBA" id="ARBA00008164"/>
    </source>
</evidence>
<dbReference type="RefSeq" id="WP_147847120.1">
    <property type="nucleotide sequence ID" value="NZ_VDUZ01000011.1"/>
</dbReference>
<evidence type="ECO:0000256" key="4">
    <source>
        <dbReference type="ARBA" id="ARBA00022692"/>
    </source>
</evidence>
<dbReference type="CDD" id="cd08829">
    <property type="entry name" value="SPFH_paraslipin"/>
    <property type="match status" value="1"/>
</dbReference>
<dbReference type="GO" id="GO:0005886">
    <property type="term" value="C:plasma membrane"/>
    <property type="evidence" value="ECO:0007669"/>
    <property type="project" value="UniProtKB-ARBA"/>
</dbReference>
<dbReference type="PANTHER" id="PTHR43327">
    <property type="entry name" value="STOMATIN-LIKE PROTEIN 2, MITOCHONDRIAL"/>
    <property type="match status" value="1"/>
</dbReference>
<gene>
    <name evidence="9" type="ORF">FHP25_11700</name>
</gene>
<evidence type="ECO:0000256" key="7">
    <source>
        <dbReference type="SAM" id="MobiDB-lite"/>
    </source>
</evidence>
<dbReference type="SMART" id="SM00244">
    <property type="entry name" value="PHB"/>
    <property type="match status" value="1"/>
</dbReference>
<dbReference type="OrthoDB" id="9809197at2"/>
<comment type="caution">
    <text evidence="9">The sequence shown here is derived from an EMBL/GenBank/DDBJ whole genome shotgun (WGS) entry which is preliminary data.</text>
</comment>
<keyword evidence="4" id="KW-0812">Transmembrane</keyword>
<reference evidence="9 10" key="1">
    <citation type="submission" date="2019-06" db="EMBL/GenBank/DDBJ databases">
        <title>New taxonomy in bacterial strain CC-CFT640, isolated from vineyard.</title>
        <authorList>
            <person name="Lin S.-Y."/>
            <person name="Tsai C.-F."/>
            <person name="Young C.-C."/>
        </authorList>
    </citation>
    <scope>NUCLEOTIDE SEQUENCE [LARGE SCALE GENOMIC DNA]</scope>
    <source>
        <strain evidence="9 10">CC-CFT640</strain>
    </source>
</reference>
<dbReference type="SUPFAM" id="SSF117892">
    <property type="entry name" value="Band 7/SPFH domain"/>
    <property type="match status" value="1"/>
</dbReference>
<organism evidence="9 10">
    <name type="scientific">Vineibacter terrae</name>
    <dbReference type="NCBI Taxonomy" id="2586908"/>
    <lineage>
        <taxon>Bacteria</taxon>
        <taxon>Pseudomonadati</taxon>
        <taxon>Pseudomonadota</taxon>
        <taxon>Alphaproteobacteria</taxon>
        <taxon>Hyphomicrobiales</taxon>
        <taxon>Vineibacter</taxon>
    </lineage>
</organism>
<proteinExistence type="inferred from homology"/>
<evidence type="ECO:0000256" key="6">
    <source>
        <dbReference type="ARBA" id="ARBA00023136"/>
    </source>
</evidence>
<dbReference type="InterPro" id="IPR036013">
    <property type="entry name" value="Band_7/SPFH_dom_sf"/>
</dbReference>
<accession>A0A5C8PNP1</accession>
<dbReference type="PANTHER" id="PTHR43327:SF10">
    <property type="entry name" value="STOMATIN-LIKE PROTEIN 2, MITOCHONDRIAL"/>
    <property type="match status" value="1"/>
</dbReference>
<evidence type="ECO:0000313" key="9">
    <source>
        <dbReference type="EMBL" id="TXL76311.1"/>
    </source>
</evidence>
<dbReference type="InterPro" id="IPR018080">
    <property type="entry name" value="Band_7/stomatin-like_CS"/>
</dbReference>
<name>A0A5C8PNP1_9HYPH</name>
<dbReference type="Gene3D" id="3.30.479.30">
    <property type="entry name" value="Band 7 domain"/>
    <property type="match status" value="1"/>
</dbReference>
<dbReference type="GO" id="GO:0098552">
    <property type="term" value="C:side of membrane"/>
    <property type="evidence" value="ECO:0007669"/>
    <property type="project" value="UniProtKB-ARBA"/>
</dbReference>
<evidence type="ECO:0000256" key="3">
    <source>
        <dbReference type="ARBA" id="ARBA00017055"/>
    </source>
</evidence>
<dbReference type="PROSITE" id="PS01270">
    <property type="entry name" value="BAND_7"/>
    <property type="match status" value="1"/>
</dbReference>